<organism evidence="2">
    <name type="scientific">marine sediment metagenome</name>
    <dbReference type="NCBI Taxonomy" id="412755"/>
    <lineage>
        <taxon>unclassified sequences</taxon>
        <taxon>metagenomes</taxon>
        <taxon>ecological metagenomes</taxon>
    </lineage>
</organism>
<accession>A0A0F8W9D8</accession>
<evidence type="ECO:0000259" key="1">
    <source>
        <dbReference type="Pfam" id="PF24839"/>
    </source>
</evidence>
<dbReference type="InterPro" id="IPR056135">
    <property type="entry name" value="DUF7718"/>
</dbReference>
<dbReference type="AlphaFoldDB" id="A0A0F8W9D8"/>
<sequence length="57" mass="6894">MQEIEYILFLSSEMKDRLRVSAQKQRGEILEFTVQYEALIRDEWRPVVRYDTTHGFA</sequence>
<feature type="non-terminal residue" evidence="2">
    <location>
        <position position="57"/>
    </location>
</feature>
<feature type="domain" description="DUF7718" evidence="1">
    <location>
        <begin position="1"/>
        <end position="56"/>
    </location>
</feature>
<gene>
    <name evidence="2" type="ORF">LCGC14_3095440</name>
</gene>
<proteinExistence type="predicted"/>
<reference evidence="2" key="1">
    <citation type="journal article" date="2015" name="Nature">
        <title>Complex archaea that bridge the gap between prokaryotes and eukaryotes.</title>
        <authorList>
            <person name="Spang A."/>
            <person name="Saw J.H."/>
            <person name="Jorgensen S.L."/>
            <person name="Zaremba-Niedzwiedzka K."/>
            <person name="Martijn J."/>
            <person name="Lind A.E."/>
            <person name="van Eijk R."/>
            <person name="Schleper C."/>
            <person name="Guy L."/>
            <person name="Ettema T.J."/>
        </authorList>
    </citation>
    <scope>NUCLEOTIDE SEQUENCE</scope>
</reference>
<dbReference type="Pfam" id="PF24839">
    <property type="entry name" value="DUF7718"/>
    <property type="match status" value="1"/>
</dbReference>
<evidence type="ECO:0000313" key="2">
    <source>
        <dbReference type="EMBL" id="KKK53372.1"/>
    </source>
</evidence>
<dbReference type="EMBL" id="LAZR01066540">
    <property type="protein sequence ID" value="KKK53372.1"/>
    <property type="molecule type" value="Genomic_DNA"/>
</dbReference>
<name>A0A0F8W9D8_9ZZZZ</name>
<comment type="caution">
    <text evidence="2">The sequence shown here is derived from an EMBL/GenBank/DDBJ whole genome shotgun (WGS) entry which is preliminary data.</text>
</comment>
<protein>
    <recommendedName>
        <fullName evidence="1">DUF7718 domain-containing protein</fullName>
    </recommendedName>
</protein>